<dbReference type="EMBL" id="BAABDT010000006">
    <property type="protein sequence ID" value="GAA3745377.1"/>
    <property type="molecule type" value="Genomic_DNA"/>
</dbReference>
<feature type="region of interest" description="Disordered" evidence="1">
    <location>
        <begin position="110"/>
        <end position="176"/>
    </location>
</feature>
<organism evidence="2 3">
    <name type="scientific">Flavobacterium ginsengisoli</name>
    <dbReference type="NCBI Taxonomy" id="871694"/>
    <lineage>
        <taxon>Bacteria</taxon>
        <taxon>Pseudomonadati</taxon>
        <taxon>Bacteroidota</taxon>
        <taxon>Flavobacteriia</taxon>
        <taxon>Flavobacteriales</taxon>
        <taxon>Flavobacteriaceae</taxon>
        <taxon>Flavobacterium</taxon>
    </lineage>
</organism>
<dbReference type="Proteomes" id="UP001501367">
    <property type="component" value="Unassembled WGS sequence"/>
</dbReference>
<evidence type="ECO:0000313" key="3">
    <source>
        <dbReference type="Proteomes" id="UP001501367"/>
    </source>
</evidence>
<name>A0ABP7FQR1_9FLAO</name>
<proteinExistence type="predicted"/>
<feature type="compositionally biased region" description="Acidic residues" evidence="1">
    <location>
        <begin position="155"/>
        <end position="165"/>
    </location>
</feature>
<gene>
    <name evidence="2" type="ORF">GCM10022422_31920</name>
</gene>
<evidence type="ECO:0008006" key="4">
    <source>
        <dbReference type="Google" id="ProtNLM"/>
    </source>
</evidence>
<evidence type="ECO:0000313" key="2">
    <source>
        <dbReference type="EMBL" id="GAA3745377.1"/>
    </source>
</evidence>
<comment type="caution">
    <text evidence="2">The sequence shown here is derived from an EMBL/GenBank/DDBJ whole genome shotgun (WGS) entry which is preliminary data.</text>
</comment>
<accession>A0ABP7FQR1</accession>
<feature type="compositionally biased region" description="Acidic residues" evidence="1">
    <location>
        <begin position="122"/>
        <end position="147"/>
    </location>
</feature>
<evidence type="ECO:0000256" key="1">
    <source>
        <dbReference type="SAM" id="MobiDB-lite"/>
    </source>
</evidence>
<feature type="compositionally biased region" description="Basic and acidic residues" evidence="1">
    <location>
        <begin position="166"/>
        <end position="176"/>
    </location>
</feature>
<sequence>MRRFNIGKITNQKNTIMEKQHNHDYGQFDPDYIEQNTLVDGSYSNEDEFKQVLKKYDNREFGESDPDYYEQNTLIDNDDYARDEDPYQYHEEFIQDPSHLQGDFETNIKAENIPNQERIVNEDDDITNDGTQDDLNDEYDADLDYENDVEKDSDFDKDENLDDFDAEHYPENHPRE</sequence>
<reference evidence="3" key="1">
    <citation type="journal article" date="2019" name="Int. J. Syst. Evol. Microbiol.">
        <title>The Global Catalogue of Microorganisms (GCM) 10K type strain sequencing project: providing services to taxonomists for standard genome sequencing and annotation.</title>
        <authorList>
            <consortium name="The Broad Institute Genomics Platform"/>
            <consortium name="The Broad Institute Genome Sequencing Center for Infectious Disease"/>
            <person name="Wu L."/>
            <person name="Ma J."/>
        </authorList>
    </citation>
    <scope>NUCLEOTIDE SEQUENCE [LARGE SCALE GENOMIC DNA]</scope>
    <source>
        <strain evidence="3">JCM 17336</strain>
    </source>
</reference>
<keyword evidence="3" id="KW-1185">Reference proteome</keyword>
<protein>
    <recommendedName>
        <fullName evidence="4">DNA primase</fullName>
    </recommendedName>
</protein>